<evidence type="ECO:0000259" key="2">
    <source>
        <dbReference type="Pfam" id="PF23572"/>
    </source>
</evidence>
<proteinExistence type="predicted"/>
<dbReference type="Proteomes" id="UP000663854">
    <property type="component" value="Unassembled WGS sequence"/>
</dbReference>
<reference evidence="4" key="1">
    <citation type="submission" date="2021-02" db="EMBL/GenBank/DDBJ databases">
        <authorList>
            <person name="Nowell W R."/>
        </authorList>
    </citation>
    <scope>NUCLEOTIDE SEQUENCE</scope>
</reference>
<dbReference type="PANTHER" id="PTHR31901:SF9">
    <property type="entry name" value="GH3 DOMAIN-CONTAINING PROTEIN"/>
    <property type="match status" value="1"/>
</dbReference>
<dbReference type="EMBL" id="CAJNOL010004330">
    <property type="protein sequence ID" value="CAF1585934.1"/>
    <property type="molecule type" value="Genomic_DNA"/>
</dbReference>
<dbReference type="EMBL" id="CAJNOH010003044">
    <property type="protein sequence ID" value="CAF1321277.1"/>
    <property type="molecule type" value="Genomic_DNA"/>
</dbReference>
<dbReference type="InterPro" id="IPR055378">
    <property type="entry name" value="GH3_C"/>
</dbReference>
<dbReference type="InterPro" id="IPR055377">
    <property type="entry name" value="GH3_M"/>
</dbReference>
<organism evidence="4 5">
    <name type="scientific">Rotaria sordida</name>
    <dbReference type="NCBI Taxonomy" id="392033"/>
    <lineage>
        <taxon>Eukaryota</taxon>
        <taxon>Metazoa</taxon>
        <taxon>Spiralia</taxon>
        <taxon>Gnathifera</taxon>
        <taxon>Rotifera</taxon>
        <taxon>Eurotatoria</taxon>
        <taxon>Bdelloidea</taxon>
        <taxon>Philodinida</taxon>
        <taxon>Philodinidae</taxon>
        <taxon>Rotaria</taxon>
    </lineage>
</organism>
<dbReference type="GO" id="GO:0016881">
    <property type="term" value="F:acid-amino acid ligase activity"/>
    <property type="evidence" value="ECO:0007669"/>
    <property type="project" value="TreeGrafter"/>
</dbReference>
<name>A0A815ZRP8_9BILA</name>
<sequence length="319" mass="36156">MVVNGEKNLLCSEDVIYYATTSGTTAKIKLLPITETTIKNISTAIRLASYVIWRSLPSSSVPSPEQRPFSLIGDTIQFYCGQKLPLINGLLYGASEGFFGYIASIHTDEYLPLPTHAFYEFIKEEDVQQAQPKTLLISEIEPGHRYELVCTTEAGLVRYRLGDMVNCTRFLCQADDLVRLPQEPVEIPRIPVISVAYRVGNLLDVYGEKTNEQHVMNALLQTMRQWKEQGIHVDLDEFTSYPRLDVFPPRYVIFMELIEKQGHKLDAQQLRFLQSTISSDVEQQLCKANQEYAATRRGTKLGALDCILVRSGTFSTFLK</sequence>
<dbReference type="Pfam" id="PF23571">
    <property type="entry name" value="GH3_M"/>
    <property type="match status" value="1"/>
</dbReference>
<dbReference type="GO" id="GO:0005737">
    <property type="term" value="C:cytoplasm"/>
    <property type="evidence" value="ECO:0007669"/>
    <property type="project" value="TreeGrafter"/>
</dbReference>
<feature type="non-terminal residue" evidence="4">
    <location>
        <position position="1"/>
    </location>
</feature>
<keyword evidence="5" id="KW-1185">Reference proteome</keyword>
<dbReference type="PANTHER" id="PTHR31901">
    <property type="entry name" value="GH3 DOMAIN-CONTAINING PROTEIN"/>
    <property type="match status" value="1"/>
</dbReference>
<dbReference type="AlphaFoldDB" id="A0A815ZRP8"/>
<evidence type="ECO:0000313" key="3">
    <source>
        <dbReference type="EMBL" id="CAF1321277.1"/>
    </source>
</evidence>
<accession>A0A815ZRP8</accession>
<evidence type="ECO:0000313" key="5">
    <source>
        <dbReference type="Proteomes" id="UP000663870"/>
    </source>
</evidence>
<gene>
    <name evidence="4" type="ORF">JXQ802_LOCUS46717</name>
    <name evidence="3" type="ORF">PYM288_LOCUS30924</name>
</gene>
<dbReference type="InterPro" id="IPR004993">
    <property type="entry name" value="GH3"/>
</dbReference>
<feature type="domain" description="GH3 middle" evidence="1">
    <location>
        <begin position="110"/>
        <end position="173"/>
    </location>
</feature>
<dbReference type="Pfam" id="PF03321">
    <property type="entry name" value="GH3"/>
    <property type="match status" value="1"/>
</dbReference>
<comment type="caution">
    <text evidence="4">The sequence shown here is derived from an EMBL/GenBank/DDBJ whole genome shotgun (WGS) entry which is preliminary data.</text>
</comment>
<evidence type="ECO:0000259" key="1">
    <source>
        <dbReference type="Pfam" id="PF23571"/>
    </source>
</evidence>
<dbReference type="Pfam" id="PF23572">
    <property type="entry name" value="GH3_C"/>
    <property type="match status" value="1"/>
</dbReference>
<dbReference type="Proteomes" id="UP000663870">
    <property type="component" value="Unassembled WGS sequence"/>
</dbReference>
<evidence type="ECO:0000313" key="4">
    <source>
        <dbReference type="EMBL" id="CAF1585934.1"/>
    </source>
</evidence>
<feature type="domain" description="GH3 C-terminal" evidence="2">
    <location>
        <begin position="214"/>
        <end position="317"/>
    </location>
</feature>
<protein>
    <submittedName>
        <fullName evidence="4">Uncharacterized protein</fullName>
    </submittedName>
</protein>